<dbReference type="Pfam" id="PF00535">
    <property type="entry name" value="Glycos_transf_2"/>
    <property type="match status" value="1"/>
</dbReference>
<evidence type="ECO:0000256" key="1">
    <source>
        <dbReference type="ARBA" id="ARBA00006739"/>
    </source>
</evidence>
<dbReference type="SUPFAM" id="SSF53448">
    <property type="entry name" value="Nucleotide-diphospho-sugar transferases"/>
    <property type="match status" value="1"/>
</dbReference>
<comment type="caution">
    <text evidence="3">The sequence shown here is derived from an EMBL/GenBank/DDBJ whole genome shotgun (WGS) entry which is preliminary data.</text>
</comment>
<evidence type="ECO:0000313" key="3">
    <source>
        <dbReference type="EMBL" id="CEG24515.1"/>
    </source>
</evidence>
<dbReference type="InterPro" id="IPR001173">
    <property type="entry name" value="Glyco_trans_2-like"/>
</dbReference>
<dbReference type="CDD" id="cd00761">
    <property type="entry name" value="Glyco_tranf_GTA_type"/>
    <property type="match status" value="1"/>
</dbReference>
<proteinExistence type="inferred from homology"/>
<dbReference type="EMBL" id="CCXW01000002">
    <property type="protein sequence ID" value="CEG24515.1"/>
    <property type="molecule type" value="Genomic_DNA"/>
</dbReference>
<dbReference type="Proteomes" id="UP000182110">
    <property type="component" value="Unassembled WGS sequence"/>
</dbReference>
<organism evidence="3 4">
    <name type="scientific">Peribacillus simplex</name>
    <dbReference type="NCBI Taxonomy" id="1478"/>
    <lineage>
        <taxon>Bacteria</taxon>
        <taxon>Bacillati</taxon>
        <taxon>Bacillota</taxon>
        <taxon>Bacilli</taxon>
        <taxon>Bacillales</taxon>
        <taxon>Bacillaceae</taxon>
        <taxon>Peribacillus</taxon>
    </lineage>
</organism>
<feature type="domain" description="Glycosyltransferase 2-like" evidence="2">
    <location>
        <begin position="11"/>
        <end position="173"/>
    </location>
</feature>
<reference evidence="3 4" key="1">
    <citation type="journal article" date="2014" name="Genome Announc.">
        <title>Genome Sequence of Bacillus simplex Strain P558, Isolated from a Human Fecal Sample.</title>
        <authorList>
            <person name="Croce O."/>
            <person name="Hugon P."/>
            <person name="Lagier J.C."/>
            <person name="Bibi F."/>
            <person name="Robert C."/>
            <person name="Azhar E.I."/>
            <person name="Raoult D."/>
            <person name="Fournier P.E."/>
        </authorList>
    </citation>
    <scope>NUCLEOTIDE SEQUENCE [LARGE SCALE GENOMIC DNA]</scope>
    <source>
        <strain evidence="3 4">P558</strain>
    </source>
</reference>
<protein>
    <submittedName>
        <fullName evidence="3">Glycosyltransferase</fullName>
    </submittedName>
</protein>
<keyword evidence="4" id="KW-1185">Reference proteome</keyword>
<dbReference type="PANTHER" id="PTHR22916:SF3">
    <property type="entry name" value="UDP-GLCNAC:BETAGAL BETA-1,3-N-ACETYLGLUCOSAMINYLTRANSFERASE-LIKE PROTEIN 1"/>
    <property type="match status" value="1"/>
</dbReference>
<dbReference type="GO" id="GO:0016758">
    <property type="term" value="F:hexosyltransferase activity"/>
    <property type="evidence" value="ECO:0007669"/>
    <property type="project" value="UniProtKB-ARBA"/>
</dbReference>
<dbReference type="InterPro" id="IPR029044">
    <property type="entry name" value="Nucleotide-diphossugar_trans"/>
</dbReference>
<comment type="similarity">
    <text evidence="1">Belongs to the glycosyltransferase 2 family.</text>
</comment>
<dbReference type="PANTHER" id="PTHR22916">
    <property type="entry name" value="GLYCOSYLTRANSFERASE"/>
    <property type="match status" value="1"/>
</dbReference>
<evidence type="ECO:0000313" key="4">
    <source>
        <dbReference type="Proteomes" id="UP000182110"/>
    </source>
</evidence>
<evidence type="ECO:0000259" key="2">
    <source>
        <dbReference type="Pfam" id="PF00535"/>
    </source>
</evidence>
<name>A0AAN2PAW3_9BACI</name>
<dbReference type="AlphaFoldDB" id="A0AAN2PAW3"/>
<dbReference type="RefSeq" id="WP_072273890.1">
    <property type="nucleotide sequence ID" value="NZ_CCXW01000002.1"/>
</dbReference>
<dbReference type="Gene3D" id="3.90.550.10">
    <property type="entry name" value="Spore Coat Polysaccharide Biosynthesis Protein SpsA, Chain A"/>
    <property type="match status" value="1"/>
</dbReference>
<accession>A0AAN2PAW3</accession>
<gene>
    <name evidence="3" type="ORF">BN1180_05330</name>
</gene>
<sequence>MLYERFPGLVSVVMTCHNVAPYVDDCLNSILNQTYKNIELIIVNDYSTDHTAEMIDNWIKKNNPSFPVVVVDLPRNVGFSGALNTGYYLSSGEYIAVQDGDDLSHPNRFEKQVNFLKMNPDHVLIGTNYRVFTDGEFENQNNVHWLKYGQDIKEVYWNGGHCVCHGTILFRGVIFDELGGPTRRIKGAEDYEFIAKCLNSNYRIENLKEALYYYRLHPMQRSREFFGEGSKEI</sequence>